<gene>
    <name evidence="1" type="ORF">SDC9_86215</name>
</gene>
<protein>
    <submittedName>
        <fullName evidence="1">Uncharacterized protein</fullName>
    </submittedName>
</protein>
<name>A0A644ZID1_9ZZZZ</name>
<dbReference type="AlphaFoldDB" id="A0A644ZID1"/>
<comment type="caution">
    <text evidence="1">The sequence shown here is derived from an EMBL/GenBank/DDBJ whole genome shotgun (WGS) entry which is preliminary data.</text>
</comment>
<evidence type="ECO:0000313" key="1">
    <source>
        <dbReference type="EMBL" id="MPM39581.1"/>
    </source>
</evidence>
<sequence>MKRGRVPSLSVSRQFYGAIRPKLQPSVYYRKLAGNIPDVKTMRVLLRDLGVQGYQKVKLGTDISANTSLSFVKRAIESVKDTICDWSHYDDK</sequence>
<organism evidence="1">
    <name type="scientific">bioreactor metagenome</name>
    <dbReference type="NCBI Taxonomy" id="1076179"/>
    <lineage>
        <taxon>unclassified sequences</taxon>
        <taxon>metagenomes</taxon>
        <taxon>ecological metagenomes</taxon>
    </lineage>
</organism>
<reference evidence="1" key="1">
    <citation type="submission" date="2019-08" db="EMBL/GenBank/DDBJ databases">
        <authorList>
            <person name="Kucharzyk K."/>
            <person name="Murdoch R.W."/>
            <person name="Higgins S."/>
            <person name="Loffler F."/>
        </authorList>
    </citation>
    <scope>NUCLEOTIDE SEQUENCE</scope>
</reference>
<dbReference type="EMBL" id="VSSQ01008694">
    <property type="protein sequence ID" value="MPM39581.1"/>
    <property type="molecule type" value="Genomic_DNA"/>
</dbReference>
<proteinExistence type="predicted"/>
<accession>A0A644ZID1</accession>